<dbReference type="InterPro" id="IPR011009">
    <property type="entry name" value="Kinase-like_dom_sf"/>
</dbReference>
<evidence type="ECO:0000259" key="1">
    <source>
        <dbReference type="PROSITE" id="PS50011"/>
    </source>
</evidence>
<dbReference type="InterPro" id="IPR000719">
    <property type="entry name" value="Prot_kinase_dom"/>
</dbReference>
<dbReference type="SUPFAM" id="SSF56112">
    <property type="entry name" value="Protein kinase-like (PK-like)"/>
    <property type="match status" value="1"/>
</dbReference>
<dbReference type="Proteomes" id="UP000054279">
    <property type="component" value="Unassembled WGS sequence"/>
</dbReference>
<feature type="domain" description="Protein kinase" evidence="1">
    <location>
        <begin position="39"/>
        <end position="312"/>
    </location>
</feature>
<keyword evidence="3" id="KW-1185">Reference proteome</keyword>
<dbReference type="Gene3D" id="1.10.510.10">
    <property type="entry name" value="Transferase(Phosphotransferase) domain 1"/>
    <property type="match status" value="1"/>
</dbReference>
<dbReference type="EMBL" id="KN837155">
    <property type="protein sequence ID" value="KIJ39037.1"/>
    <property type="molecule type" value="Genomic_DNA"/>
</dbReference>
<evidence type="ECO:0000313" key="3">
    <source>
        <dbReference type="Proteomes" id="UP000054279"/>
    </source>
</evidence>
<reference evidence="2 3" key="1">
    <citation type="submission" date="2014-06" db="EMBL/GenBank/DDBJ databases">
        <title>Evolutionary Origins and Diversification of the Mycorrhizal Mutualists.</title>
        <authorList>
            <consortium name="DOE Joint Genome Institute"/>
            <consortium name="Mycorrhizal Genomics Consortium"/>
            <person name="Kohler A."/>
            <person name="Kuo A."/>
            <person name="Nagy L.G."/>
            <person name="Floudas D."/>
            <person name="Copeland A."/>
            <person name="Barry K.W."/>
            <person name="Cichocki N."/>
            <person name="Veneault-Fourrey C."/>
            <person name="LaButti K."/>
            <person name="Lindquist E.A."/>
            <person name="Lipzen A."/>
            <person name="Lundell T."/>
            <person name="Morin E."/>
            <person name="Murat C."/>
            <person name="Riley R."/>
            <person name="Ohm R."/>
            <person name="Sun H."/>
            <person name="Tunlid A."/>
            <person name="Henrissat B."/>
            <person name="Grigoriev I.V."/>
            <person name="Hibbett D.S."/>
            <person name="Martin F."/>
        </authorList>
    </citation>
    <scope>NUCLEOTIDE SEQUENCE [LARGE SCALE GENOMIC DNA]</scope>
    <source>
        <strain evidence="2 3">SS14</strain>
    </source>
</reference>
<dbReference type="GO" id="GO:0005524">
    <property type="term" value="F:ATP binding"/>
    <property type="evidence" value="ECO:0007669"/>
    <property type="project" value="InterPro"/>
</dbReference>
<dbReference type="SMART" id="SM00220">
    <property type="entry name" value="S_TKc"/>
    <property type="match status" value="1"/>
</dbReference>
<protein>
    <recommendedName>
        <fullName evidence="1">Protein kinase domain-containing protein</fullName>
    </recommendedName>
</protein>
<dbReference type="HOGENOM" id="CLU_044121_2_0_1"/>
<sequence>SEIFWRDHQAFLQNRGYTLRPKYHPQWVPSWIGKRKKPFKCEDYLLLTSARKVLDAIRTSDKVKVIVKRVKTNTEEIPIGCYLSSDLLRKDPRNHCVHILDVIPLPDNDDEALIVMPFLRSFHEPPFEFKSEYVEASNQLLEGLVFMHEHNVSHMDACLFNIMMDSSQLIPRGFHFANKNTHDGVTNGKFDFEDRRDVAPVSYYFIDFGLSSQFSSFEKRGNFTGRVGQDRTVPEFPDTIAWDPFKVDIYQLGSVFARIESDYIGLDFLHPLVESMRQTDPSQRPEASGALEYFRKLISTLSPDDLNTKVWR</sequence>
<feature type="non-terminal residue" evidence="2">
    <location>
        <position position="312"/>
    </location>
</feature>
<organism evidence="2 3">
    <name type="scientific">Sphaerobolus stellatus (strain SS14)</name>
    <dbReference type="NCBI Taxonomy" id="990650"/>
    <lineage>
        <taxon>Eukaryota</taxon>
        <taxon>Fungi</taxon>
        <taxon>Dikarya</taxon>
        <taxon>Basidiomycota</taxon>
        <taxon>Agaricomycotina</taxon>
        <taxon>Agaricomycetes</taxon>
        <taxon>Phallomycetidae</taxon>
        <taxon>Geastrales</taxon>
        <taxon>Sphaerobolaceae</taxon>
        <taxon>Sphaerobolus</taxon>
    </lineage>
</organism>
<dbReference type="AlphaFoldDB" id="A0A0C9VBU4"/>
<dbReference type="OrthoDB" id="5987198at2759"/>
<feature type="non-terminal residue" evidence="2">
    <location>
        <position position="1"/>
    </location>
</feature>
<accession>A0A0C9VBU4</accession>
<dbReference type="PROSITE" id="PS50011">
    <property type="entry name" value="PROTEIN_KINASE_DOM"/>
    <property type="match status" value="1"/>
</dbReference>
<proteinExistence type="predicted"/>
<gene>
    <name evidence="2" type="ORF">M422DRAFT_107624</name>
</gene>
<dbReference type="GO" id="GO:0004672">
    <property type="term" value="F:protein kinase activity"/>
    <property type="evidence" value="ECO:0007669"/>
    <property type="project" value="InterPro"/>
</dbReference>
<evidence type="ECO:0000313" key="2">
    <source>
        <dbReference type="EMBL" id="KIJ39037.1"/>
    </source>
</evidence>
<name>A0A0C9VBU4_SPHS4</name>